<protein>
    <recommendedName>
        <fullName evidence="1">Reverse transcriptase zinc-binding domain-containing protein</fullName>
    </recommendedName>
</protein>
<dbReference type="PANTHER" id="PTHR47074:SF48">
    <property type="entry name" value="POLYNUCLEOTIDYL TRANSFERASE, RIBONUCLEASE H-LIKE SUPERFAMILY PROTEIN"/>
    <property type="match status" value="1"/>
</dbReference>
<evidence type="ECO:0000313" key="2">
    <source>
        <dbReference type="EMBL" id="KAF5472016.1"/>
    </source>
</evidence>
<dbReference type="InterPro" id="IPR026960">
    <property type="entry name" value="RVT-Znf"/>
</dbReference>
<dbReference type="Pfam" id="PF13966">
    <property type="entry name" value="zf-RVT"/>
    <property type="match status" value="1"/>
</dbReference>
<name>A0A833XNB9_JUGRE</name>
<evidence type="ECO:0000259" key="1">
    <source>
        <dbReference type="Pfam" id="PF13966"/>
    </source>
</evidence>
<reference evidence="2" key="1">
    <citation type="submission" date="2015-10" db="EMBL/GenBank/DDBJ databases">
        <authorList>
            <person name="Martinez-Garcia P.J."/>
            <person name="Crepeau M.W."/>
            <person name="Puiu D."/>
            <person name="Gonzalez-Ibeas D."/>
            <person name="Whalen J."/>
            <person name="Stevens K."/>
            <person name="Paul R."/>
            <person name="Butterfield T."/>
            <person name="Britton M."/>
            <person name="Reagan R."/>
            <person name="Chakraborty S."/>
            <person name="Walawage S.L."/>
            <person name="Vasquez-Gross H.A."/>
            <person name="Cardeno C."/>
            <person name="Famula R."/>
            <person name="Pratt K."/>
            <person name="Kuruganti S."/>
            <person name="Aradhya M.K."/>
            <person name="Leslie C.A."/>
            <person name="Dandekar A.M."/>
            <person name="Salzberg S.L."/>
            <person name="Wegrzyn J.L."/>
            <person name="Langley C.H."/>
            <person name="Neale D.B."/>
        </authorList>
    </citation>
    <scope>NUCLEOTIDE SEQUENCE</scope>
    <source>
        <tissue evidence="2">Leaves</tissue>
    </source>
</reference>
<evidence type="ECO:0000313" key="3">
    <source>
        <dbReference type="Proteomes" id="UP000619265"/>
    </source>
</evidence>
<dbReference type="AlphaFoldDB" id="A0A833XNB9"/>
<dbReference type="PANTHER" id="PTHR47074">
    <property type="entry name" value="BNAC02G40300D PROTEIN"/>
    <property type="match status" value="1"/>
</dbReference>
<accession>A0A833XNB9</accession>
<dbReference type="Proteomes" id="UP000619265">
    <property type="component" value="Unassembled WGS sequence"/>
</dbReference>
<dbReference type="Gramene" id="Jr04_06410_p1">
    <property type="protein sequence ID" value="cds.Jr04_06410_p1"/>
    <property type="gene ID" value="Jr04_06410"/>
</dbReference>
<proteinExistence type="predicted"/>
<gene>
    <name evidence="2" type="ORF">F2P56_008766</name>
</gene>
<comment type="caution">
    <text evidence="2">The sequence shown here is derived from an EMBL/GenBank/DDBJ whole genome shotgun (WGS) entry which is preliminary data.</text>
</comment>
<sequence>METKQWNRGLVASILRIEVADIVQKIPINVSGARDKLIWLGTKDGLFILKSAYHKQKELLELDKGHSSLGVQRIKGWTFCWNFQIPNVTKVFLWRACLKSLPTKLNLFKKNIVDSLLCPICIREEESTTHALWSCSSAMDVWSQEPIVFQKRSSRVAKQAVNSLEEFQAAQVGSKKSVQEFQDKHPVWFPSPASFIKISWDAALNAAIDRICIGLVARNHEGAILATKKLSKTGFILAEDLQATGMAKDMGLSSVILKDDAQQLVKGLNQQIVRWDTN</sequence>
<dbReference type="InterPro" id="IPR052929">
    <property type="entry name" value="RNase_H-like_EbsB-rel"/>
</dbReference>
<dbReference type="EMBL" id="LIHL02000004">
    <property type="protein sequence ID" value="KAF5472016.1"/>
    <property type="molecule type" value="Genomic_DNA"/>
</dbReference>
<reference evidence="2" key="2">
    <citation type="submission" date="2020-03" db="EMBL/GenBank/DDBJ databases">
        <title>Walnut 2.0.</title>
        <authorList>
            <person name="Marrano A."/>
            <person name="Britton M."/>
            <person name="Zimin A.V."/>
            <person name="Zaini P.A."/>
            <person name="Workman R."/>
            <person name="Puiu D."/>
            <person name="Bianco L."/>
            <person name="Allen B.J."/>
            <person name="Troggio M."/>
            <person name="Leslie C.A."/>
            <person name="Timp W."/>
            <person name="Dendekar A."/>
            <person name="Salzberg S.L."/>
            <person name="Neale D.B."/>
        </authorList>
    </citation>
    <scope>NUCLEOTIDE SEQUENCE</scope>
    <source>
        <tissue evidence="2">Leaves</tissue>
    </source>
</reference>
<feature type="domain" description="Reverse transcriptase zinc-binding" evidence="1">
    <location>
        <begin position="73"/>
        <end position="142"/>
    </location>
</feature>
<organism evidence="2 3">
    <name type="scientific">Juglans regia</name>
    <name type="common">English walnut</name>
    <dbReference type="NCBI Taxonomy" id="51240"/>
    <lineage>
        <taxon>Eukaryota</taxon>
        <taxon>Viridiplantae</taxon>
        <taxon>Streptophyta</taxon>
        <taxon>Embryophyta</taxon>
        <taxon>Tracheophyta</taxon>
        <taxon>Spermatophyta</taxon>
        <taxon>Magnoliopsida</taxon>
        <taxon>eudicotyledons</taxon>
        <taxon>Gunneridae</taxon>
        <taxon>Pentapetalae</taxon>
        <taxon>rosids</taxon>
        <taxon>fabids</taxon>
        <taxon>Fagales</taxon>
        <taxon>Juglandaceae</taxon>
        <taxon>Juglans</taxon>
    </lineage>
</organism>